<keyword evidence="8" id="KW-1185">Reference proteome</keyword>
<dbReference type="GO" id="GO:0016787">
    <property type="term" value="F:hydrolase activity"/>
    <property type="evidence" value="ECO:0007669"/>
    <property type="project" value="TreeGrafter"/>
</dbReference>
<dbReference type="PANTHER" id="PTHR31885">
    <property type="entry name" value="GH04784P"/>
    <property type="match status" value="1"/>
</dbReference>
<dbReference type="GO" id="GO:0016020">
    <property type="term" value="C:membrane"/>
    <property type="evidence" value="ECO:0007669"/>
    <property type="project" value="UniProtKB-SubCell"/>
</dbReference>
<evidence type="ECO:0000256" key="1">
    <source>
        <dbReference type="ARBA" id="ARBA00004141"/>
    </source>
</evidence>
<comment type="similarity">
    <text evidence="2">Belongs to the TMEM86 family.</text>
</comment>
<keyword evidence="4 6" id="KW-1133">Transmembrane helix</keyword>
<feature type="transmembrane region" description="Helical" evidence="6">
    <location>
        <begin position="203"/>
        <end position="223"/>
    </location>
</feature>
<reference evidence="7 8" key="1">
    <citation type="submission" date="2017-06" db="EMBL/GenBank/DDBJ databases">
        <authorList>
            <person name="Kim H.J."/>
            <person name="Triplett B.A."/>
        </authorList>
    </citation>
    <scope>NUCLEOTIDE SEQUENCE [LARGE SCALE GENOMIC DNA]</scope>
    <source>
        <strain evidence="7 8">DSM 29339</strain>
    </source>
</reference>
<feature type="transmembrane region" description="Helical" evidence="6">
    <location>
        <begin position="169"/>
        <end position="191"/>
    </location>
</feature>
<evidence type="ECO:0000256" key="5">
    <source>
        <dbReference type="ARBA" id="ARBA00023136"/>
    </source>
</evidence>
<dbReference type="PANTHER" id="PTHR31885:SF6">
    <property type="entry name" value="GH04784P"/>
    <property type="match status" value="1"/>
</dbReference>
<accession>A0A239FQ30</accession>
<dbReference type="EMBL" id="FZOY01000002">
    <property type="protein sequence ID" value="SNS58313.1"/>
    <property type="molecule type" value="Genomic_DNA"/>
</dbReference>
<keyword evidence="5 6" id="KW-0472">Membrane</keyword>
<gene>
    <name evidence="7" type="ORF">SAMN05421757_102761</name>
</gene>
<feature type="transmembrane region" description="Helical" evidence="6">
    <location>
        <begin position="138"/>
        <end position="157"/>
    </location>
</feature>
<evidence type="ECO:0000256" key="3">
    <source>
        <dbReference type="ARBA" id="ARBA00022692"/>
    </source>
</evidence>
<evidence type="ECO:0000256" key="6">
    <source>
        <dbReference type="SAM" id="Phobius"/>
    </source>
</evidence>
<dbReference type="Proteomes" id="UP000198426">
    <property type="component" value="Unassembled WGS sequence"/>
</dbReference>
<dbReference type="OrthoDB" id="345840at2"/>
<sequence length="224" mass="23122">MSSIAFALAVLAAGFAVVYLLRHCGEAESRARSATKTLATGLLAASALVAGAPSLLVAGLALGAVGDLMLSRSGARAFLAGLAAFAIAHLAYTALFLTIGAAPARLMAPERNPAALALLALGIAMGWRLWPVTGALRWPVLVYVGIIVVMGMAALSLPIPPTGPYDPLVAIAAAALFILSDAILAFELFLLPATHRLRRISPYAVWTSYWLAQALFLGAFAGLT</sequence>
<keyword evidence="3 6" id="KW-0812">Transmembrane</keyword>
<evidence type="ECO:0000256" key="4">
    <source>
        <dbReference type="ARBA" id="ARBA00022989"/>
    </source>
</evidence>
<dbReference type="InterPro" id="IPR012506">
    <property type="entry name" value="TMEM86B-like"/>
</dbReference>
<evidence type="ECO:0000313" key="8">
    <source>
        <dbReference type="Proteomes" id="UP000198426"/>
    </source>
</evidence>
<evidence type="ECO:0000256" key="2">
    <source>
        <dbReference type="ARBA" id="ARBA00007375"/>
    </source>
</evidence>
<dbReference type="AlphaFoldDB" id="A0A239FQ30"/>
<name>A0A239FQ30_9RHOB</name>
<evidence type="ECO:0000313" key="7">
    <source>
        <dbReference type="EMBL" id="SNS58313.1"/>
    </source>
</evidence>
<organism evidence="7 8">
    <name type="scientific">Tropicimonas sediminicola</name>
    <dbReference type="NCBI Taxonomy" id="1031541"/>
    <lineage>
        <taxon>Bacteria</taxon>
        <taxon>Pseudomonadati</taxon>
        <taxon>Pseudomonadota</taxon>
        <taxon>Alphaproteobacteria</taxon>
        <taxon>Rhodobacterales</taxon>
        <taxon>Roseobacteraceae</taxon>
        <taxon>Tropicimonas</taxon>
    </lineage>
</organism>
<feature type="transmembrane region" description="Helical" evidence="6">
    <location>
        <begin position="44"/>
        <end position="65"/>
    </location>
</feature>
<proteinExistence type="inferred from homology"/>
<comment type="subcellular location">
    <subcellularLocation>
        <location evidence="1">Membrane</location>
        <topology evidence="1">Multi-pass membrane protein</topology>
    </subcellularLocation>
</comment>
<dbReference type="Pfam" id="PF07947">
    <property type="entry name" value="YhhN"/>
    <property type="match status" value="1"/>
</dbReference>
<feature type="transmembrane region" description="Helical" evidence="6">
    <location>
        <begin position="77"/>
        <end position="102"/>
    </location>
</feature>
<protein>
    <submittedName>
        <fullName evidence="7">Uncharacterized membrane protein YhhN</fullName>
    </submittedName>
</protein>